<dbReference type="PATRIC" id="fig|284581.3.peg.2162"/>
<dbReference type="PROSITE" id="PS50995">
    <property type="entry name" value="HTH_MARR_2"/>
    <property type="match status" value="1"/>
</dbReference>
<accession>A0A0M0L5A0</accession>
<evidence type="ECO:0000259" key="2">
    <source>
        <dbReference type="PROSITE" id="PS50995"/>
    </source>
</evidence>
<dbReference type="InterPro" id="IPR011991">
    <property type="entry name" value="ArsR-like_HTH"/>
</dbReference>
<dbReference type="AlphaFoldDB" id="A0A0M0L5A0"/>
<feature type="domain" description="HTH marR-type" evidence="2">
    <location>
        <begin position="1"/>
        <end position="135"/>
    </location>
</feature>
<dbReference type="InterPro" id="IPR000835">
    <property type="entry name" value="HTH_MarR-typ"/>
</dbReference>
<dbReference type="PANTHER" id="PTHR33164">
    <property type="entry name" value="TRANSCRIPTIONAL REGULATOR, MARR FAMILY"/>
    <property type="match status" value="1"/>
</dbReference>
<keyword evidence="4" id="KW-1185">Reference proteome</keyword>
<dbReference type="Proteomes" id="UP000037558">
    <property type="component" value="Unassembled WGS sequence"/>
</dbReference>
<dbReference type="SUPFAM" id="SSF46785">
    <property type="entry name" value="Winged helix' DNA-binding domain"/>
    <property type="match status" value="1"/>
</dbReference>
<reference evidence="4" key="1">
    <citation type="submission" date="2015-08" db="EMBL/GenBank/DDBJ databases">
        <title>Fjat-14210 dsm16467.</title>
        <authorList>
            <person name="Liu B."/>
            <person name="Wang J."/>
            <person name="Zhu Y."/>
            <person name="Liu G."/>
            <person name="Chen Q."/>
            <person name="Chen Z."/>
            <person name="Lan J."/>
            <person name="Che J."/>
            <person name="Ge C."/>
            <person name="Shi H."/>
            <person name="Pan Z."/>
            <person name="Liu X."/>
        </authorList>
    </citation>
    <scope>NUCLEOTIDE SEQUENCE [LARGE SCALE GENOMIC DNA]</scope>
    <source>
        <strain evidence="4">DSM 16467</strain>
    </source>
</reference>
<dbReference type="InterPro" id="IPR036388">
    <property type="entry name" value="WH-like_DNA-bd_sf"/>
</dbReference>
<dbReference type="RefSeq" id="WP_053401323.1">
    <property type="nucleotide sequence ID" value="NZ_JAMAUM010000005.1"/>
</dbReference>
<dbReference type="SMART" id="SM00347">
    <property type="entry name" value="HTH_MARR"/>
    <property type="match status" value="1"/>
</dbReference>
<evidence type="ECO:0000313" key="3">
    <source>
        <dbReference type="EMBL" id="KOO46251.1"/>
    </source>
</evidence>
<dbReference type="InterPro" id="IPR036390">
    <property type="entry name" value="WH_DNA-bd_sf"/>
</dbReference>
<keyword evidence="1" id="KW-0238">DNA-binding</keyword>
<proteinExistence type="predicted"/>
<dbReference type="InterPro" id="IPR039422">
    <property type="entry name" value="MarR/SlyA-like"/>
</dbReference>
<dbReference type="CDD" id="cd00090">
    <property type="entry name" value="HTH_ARSR"/>
    <property type="match status" value="1"/>
</dbReference>
<dbReference type="OrthoDB" id="2389730at2"/>
<sequence length="142" mass="16214">MDLESLGIIEHEIALLVRLTTAYSPKLGTLDRSEYLLLSQLEQKSPLAINEIAEQLMLNLSTASRQVATLESKKLISRYPDPKNGRVSLLEITSEGKHILTLVQKARQNAYAEVLGEWTEEELKTLETNLKRLNHDFKRWGR</sequence>
<dbReference type="PANTHER" id="PTHR33164:SF57">
    <property type="entry name" value="MARR-FAMILY TRANSCRIPTIONAL REGULATOR"/>
    <property type="match status" value="1"/>
</dbReference>
<dbReference type="GO" id="GO:0003677">
    <property type="term" value="F:DNA binding"/>
    <property type="evidence" value="ECO:0007669"/>
    <property type="project" value="UniProtKB-KW"/>
</dbReference>
<comment type="caution">
    <text evidence="3">The sequence shown here is derived from an EMBL/GenBank/DDBJ whole genome shotgun (WGS) entry which is preliminary data.</text>
</comment>
<evidence type="ECO:0000313" key="4">
    <source>
        <dbReference type="Proteomes" id="UP000037558"/>
    </source>
</evidence>
<dbReference type="GO" id="GO:0006950">
    <property type="term" value="P:response to stress"/>
    <property type="evidence" value="ECO:0007669"/>
    <property type="project" value="TreeGrafter"/>
</dbReference>
<dbReference type="GO" id="GO:0003700">
    <property type="term" value="F:DNA-binding transcription factor activity"/>
    <property type="evidence" value="ECO:0007669"/>
    <property type="project" value="InterPro"/>
</dbReference>
<dbReference type="Gene3D" id="1.10.10.10">
    <property type="entry name" value="Winged helix-like DNA-binding domain superfamily/Winged helix DNA-binding domain"/>
    <property type="match status" value="1"/>
</dbReference>
<protein>
    <submittedName>
        <fullName evidence="3">MarR family transcriptional regulator</fullName>
    </submittedName>
</protein>
<dbReference type="EMBL" id="LILC01000013">
    <property type="protein sequence ID" value="KOO46251.1"/>
    <property type="molecule type" value="Genomic_DNA"/>
</dbReference>
<dbReference type="STRING" id="284581.AMD01_10350"/>
<name>A0A0M0L5A0_9BACI</name>
<dbReference type="PRINTS" id="PR00598">
    <property type="entry name" value="HTHMARR"/>
</dbReference>
<evidence type="ECO:0000256" key="1">
    <source>
        <dbReference type="ARBA" id="ARBA00023125"/>
    </source>
</evidence>
<organism evidence="3 4">
    <name type="scientific">Priestia koreensis</name>
    <dbReference type="NCBI Taxonomy" id="284581"/>
    <lineage>
        <taxon>Bacteria</taxon>
        <taxon>Bacillati</taxon>
        <taxon>Bacillota</taxon>
        <taxon>Bacilli</taxon>
        <taxon>Bacillales</taxon>
        <taxon>Bacillaceae</taxon>
        <taxon>Priestia</taxon>
    </lineage>
</organism>
<gene>
    <name evidence="3" type="ORF">AMD01_10350</name>
</gene>
<dbReference type="Pfam" id="PF01047">
    <property type="entry name" value="MarR"/>
    <property type="match status" value="1"/>
</dbReference>